<protein>
    <recommendedName>
        <fullName evidence="3">Beta-ketoacyl-[acyl-carrier-protein] synthase III C-terminal domain-containing protein</fullName>
    </recommendedName>
</protein>
<dbReference type="AlphaFoldDB" id="A0A081P3W6"/>
<dbReference type="InterPro" id="IPR016039">
    <property type="entry name" value="Thiolase-like"/>
</dbReference>
<dbReference type="GO" id="GO:0016746">
    <property type="term" value="F:acyltransferase activity"/>
    <property type="evidence" value="ECO:0007669"/>
    <property type="project" value="InterPro"/>
</dbReference>
<name>A0A081P3W6_9BACL</name>
<dbReference type="eggNOG" id="ENOG5032GJN">
    <property type="taxonomic scope" value="Bacteria"/>
</dbReference>
<evidence type="ECO:0000313" key="2">
    <source>
        <dbReference type="Proteomes" id="UP000028123"/>
    </source>
</evidence>
<dbReference type="SUPFAM" id="SSF53901">
    <property type="entry name" value="Thiolase-like"/>
    <property type="match status" value="1"/>
</dbReference>
<keyword evidence="2" id="KW-1185">Reference proteome</keyword>
<accession>A0A081P3W6</accession>
<proteinExistence type="predicted"/>
<evidence type="ECO:0000313" key="1">
    <source>
        <dbReference type="EMBL" id="KEQ25389.1"/>
    </source>
</evidence>
<reference evidence="1 2" key="1">
    <citation type="submission" date="2014-06" db="EMBL/GenBank/DDBJ databases">
        <title>Draft genome sequence of Paenibacillus sp. MSt1.</title>
        <authorList>
            <person name="Aw Y.K."/>
            <person name="Ong K.S."/>
            <person name="Gan H.M."/>
            <person name="Lee S.M."/>
        </authorList>
    </citation>
    <scope>NUCLEOTIDE SEQUENCE [LARGE SCALE GENOMIC DNA]</scope>
    <source>
        <strain evidence="1 2">MSt1</strain>
    </source>
</reference>
<gene>
    <name evidence="1" type="ORF">ET33_01210</name>
</gene>
<dbReference type="Proteomes" id="UP000028123">
    <property type="component" value="Unassembled WGS sequence"/>
</dbReference>
<sequence length="333" mass="35228">MPYININAEGEAGMTVYLSSPDIAVPANRDVPSPASGPAANPAVGYAEALHRIEGVPLPDAAGNSCAGVPAFQGSVAELTAGLLAGAAAGHPAPAYLCWAHETSAPHPATLPAMQMAQALRLKAGLPFGVGQQGSLATVSAAELLAAFLGAEGKRSALLVAADCVKPPFGRRFHRAYPKGDAAACWVLSSEPPGDYRWAGTRYALCRPLAQPPFKWERRHFEAAERQVTEAALRLAAGLRDGDVRRSWLVAQQVSAAFLREIRNAVHQDGRIRLFERAAWSEANLLCADPLVSLRGLEASGELKRGDRVCLLFAGLDYGAAAIDLQYSKESGW</sequence>
<dbReference type="EMBL" id="JNVM01000010">
    <property type="protein sequence ID" value="KEQ25389.1"/>
    <property type="molecule type" value="Genomic_DNA"/>
</dbReference>
<organism evidence="1 2">
    <name type="scientific">Paenibacillus tyrfis</name>
    <dbReference type="NCBI Taxonomy" id="1501230"/>
    <lineage>
        <taxon>Bacteria</taxon>
        <taxon>Bacillati</taxon>
        <taxon>Bacillota</taxon>
        <taxon>Bacilli</taxon>
        <taxon>Bacillales</taxon>
        <taxon>Paenibacillaceae</taxon>
        <taxon>Paenibacillus</taxon>
    </lineage>
</organism>
<dbReference type="Gene3D" id="3.40.47.10">
    <property type="match status" value="2"/>
</dbReference>
<comment type="caution">
    <text evidence="1">The sequence shown here is derived from an EMBL/GenBank/DDBJ whole genome shotgun (WGS) entry which is preliminary data.</text>
</comment>
<evidence type="ECO:0008006" key="3">
    <source>
        <dbReference type="Google" id="ProtNLM"/>
    </source>
</evidence>